<dbReference type="InterPro" id="IPR008258">
    <property type="entry name" value="Transglycosylase_SLT_dom_1"/>
</dbReference>
<dbReference type="SUPFAM" id="SSF54001">
    <property type="entry name" value="Cysteine proteinases"/>
    <property type="match status" value="1"/>
</dbReference>
<dbReference type="Proteomes" id="UP000187191">
    <property type="component" value="Chromosome"/>
</dbReference>
<accession>A0ABN4VUX6</accession>
<dbReference type="PANTHER" id="PTHR47359:SF3">
    <property type="entry name" value="NLP_P60 DOMAIN-CONTAINING PROTEIN-RELATED"/>
    <property type="match status" value="1"/>
</dbReference>
<evidence type="ECO:0000256" key="3">
    <source>
        <dbReference type="ARBA" id="ARBA00022801"/>
    </source>
</evidence>
<keyword evidence="3" id="KW-0378">Hydrolase</keyword>
<feature type="domain" description="NlpC/P60" evidence="5">
    <location>
        <begin position="194"/>
        <end position="340"/>
    </location>
</feature>
<dbReference type="CDD" id="cd13399">
    <property type="entry name" value="Slt35-like"/>
    <property type="match status" value="1"/>
</dbReference>
<evidence type="ECO:0000313" key="7">
    <source>
        <dbReference type="Proteomes" id="UP000187191"/>
    </source>
</evidence>
<dbReference type="SUPFAM" id="SSF53955">
    <property type="entry name" value="Lysozyme-like"/>
    <property type="match status" value="1"/>
</dbReference>
<sequence>MSFLVLGLVLVIATEIDADLPDDSGDGLAGGMTAKVPKEFRHWLRRADRECKHREVTAGLLAAQLHQESGFNTSRKLKSKAFAKGPAQFVDGTWATWGRDIDGKNGADPYDVPDAVIAQGRLMCSLLGQAKKSGIKGDPRALALAGYNAGWGAVQKYKGIPPYPETQHYVSIILRTVKDFSAPDGGGDLKVAGHSTAAKALRKAARKIGTPYAYGGGTPNGPERGFCDGNNGYANGVCAASRTKGFDCSSLMQYAYWPKIKLPRTAHAQYDATSDHPVARDNLRQGDLLFWSHGTGFIYHVAMYAGDGKVLHAPRTGKSVELVPLKTAMPARDYRGATRP</sequence>
<dbReference type="Pfam" id="PF01464">
    <property type="entry name" value="SLT"/>
    <property type="match status" value="1"/>
</dbReference>
<dbReference type="InterPro" id="IPR038765">
    <property type="entry name" value="Papain-like_cys_pep_sf"/>
</dbReference>
<name>A0ABN4VUX6_9ACTN</name>
<organism evidence="6 7">
    <name type="scientific">Streptomyces alfalfae</name>
    <dbReference type="NCBI Taxonomy" id="1642299"/>
    <lineage>
        <taxon>Bacteria</taxon>
        <taxon>Bacillati</taxon>
        <taxon>Actinomycetota</taxon>
        <taxon>Actinomycetes</taxon>
        <taxon>Kitasatosporales</taxon>
        <taxon>Streptomycetaceae</taxon>
        <taxon>Streptomyces</taxon>
    </lineage>
</organism>
<dbReference type="EMBL" id="CP015588">
    <property type="protein sequence ID" value="APY90949.1"/>
    <property type="molecule type" value="Genomic_DNA"/>
</dbReference>
<evidence type="ECO:0000313" key="6">
    <source>
        <dbReference type="EMBL" id="APY90949.1"/>
    </source>
</evidence>
<dbReference type="PANTHER" id="PTHR47359">
    <property type="entry name" value="PEPTIDOGLYCAN DL-ENDOPEPTIDASE CWLO"/>
    <property type="match status" value="1"/>
</dbReference>
<comment type="similarity">
    <text evidence="1">Belongs to the peptidase C40 family.</text>
</comment>
<keyword evidence="4" id="KW-0788">Thiol protease</keyword>
<dbReference type="InterPro" id="IPR051794">
    <property type="entry name" value="PG_Endopeptidase_C40"/>
</dbReference>
<reference evidence="6 7" key="1">
    <citation type="submission" date="2016-05" db="EMBL/GenBank/DDBJ databases">
        <authorList>
            <person name="Gu J."/>
        </authorList>
    </citation>
    <scope>NUCLEOTIDE SEQUENCE [LARGE SCALE GENOMIC DNA]</scope>
    <source>
        <strain evidence="6 7">ACCC40021</strain>
    </source>
</reference>
<evidence type="ECO:0000259" key="5">
    <source>
        <dbReference type="PROSITE" id="PS51935"/>
    </source>
</evidence>
<dbReference type="Pfam" id="PF00877">
    <property type="entry name" value="NLPC_P60"/>
    <property type="match status" value="1"/>
</dbReference>
<keyword evidence="2" id="KW-0645">Protease</keyword>
<dbReference type="InterPro" id="IPR023346">
    <property type="entry name" value="Lysozyme-like_dom_sf"/>
</dbReference>
<evidence type="ECO:0000256" key="2">
    <source>
        <dbReference type="ARBA" id="ARBA00022670"/>
    </source>
</evidence>
<protein>
    <submittedName>
        <fullName evidence="6">Peptidase</fullName>
    </submittedName>
</protein>
<proteinExistence type="inferred from homology"/>
<gene>
    <name evidence="6" type="ORF">A7J05_19270</name>
</gene>
<keyword evidence="7" id="KW-1185">Reference proteome</keyword>
<dbReference type="PROSITE" id="PS51935">
    <property type="entry name" value="NLPC_P60"/>
    <property type="match status" value="1"/>
</dbReference>
<dbReference type="Gene3D" id="3.90.1720.10">
    <property type="entry name" value="endopeptidase domain like (from Nostoc punctiforme)"/>
    <property type="match status" value="1"/>
</dbReference>
<dbReference type="Gene3D" id="1.10.530.10">
    <property type="match status" value="1"/>
</dbReference>
<evidence type="ECO:0000256" key="1">
    <source>
        <dbReference type="ARBA" id="ARBA00007074"/>
    </source>
</evidence>
<dbReference type="InterPro" id="IPR000064">
    <property type="entry name" value="NLP_P60_dom"/>
</dbReference>
<evidence type="ECO:0000256" key="4">
    <source>
        <dbReference type="ARBA" id="ARBA00022807"/>
    </source>
</evidence>